<keyword evidence="7" id="KW-0969">Cilium</keyword>
<evidence type="ECO:0000256" key="4">
    <source>
        <dbReference type="ARBA" id="ARBA00022692"/>
    </source>
</evidence>
<evidence type="ECO:0000256" key="7">
    <source>
        <dbReference type="ARBA" id="ARBA00023069"/>
    </source>
</evidence>
<sequence length="296" mass="34374">MISDTDCPEGSSSHMIYCQSKSHDSKLLHVEMPNNFKSINKNEYLLNEELKRQAYLKYEEEYINDGEQMVHFKSTIGLKFYDLFRSLQSFLFGLLAGSMFLFVLSIWIISVKTKNDFIWTWLYSNYSLTFGSILYLFMAASTIYTYDKYDVIKLSKKFIIKSITFQNGSLSCLLMTIAILLNLSGRPVEEKIYRAFNNTSCHQIILGDFLPIVHNSQFWLNCNPNFINFNESQTTTKNEHLQIFNNNDIDTQMYLLKIIYSVKGGIILLAWFLISNSWNDQLRNAMTKSNGAILPL</sequence>
<name>A0A177AYI4_9BILA</name>
<feature type="transmembrane region" description="Helical" evidence="11">
    <location>
        <begin position="89"/>
        <end position="109"/>
    </location>
</feature>
<evidence type="ECO:0000313" key="12">
    <source>
        <dbReference type="EMBL" id="OAF66244.1"/>
    </source>
</evidence>
<feature type="transmembrane region" description="Helical" evidence="11">
    <location>
        <begin position="121"/>
        <end position="146"/>
    </location>
</feature>
<evidence type="ECO:0000256" key="8">
    <source>
        <dbReference type="ARBA" id="ARBA00023136"/>
    </source>
</evidence>
<evidence type="ECO:0000256" key="10">
    <source>
        <dbReference type="ARBA" id="ARBA00025631"/>
    </source>
</evidence>
<dbReference type="Pfam" id="PF15383">
    <property type="entry name" value="TMEM237"/>
    <property type="match status" value="1"/>
</dbReference>
<comment type="function">
    <text evidence="10">Component of the transition zone in primary cilia. Required for ciliogenesis.</text>
</comment>
<dbReference type="InterPro" id="IPR029409">
    <property type="entry name" value="TMEM237"/>
</dbReference>
<comment type="subcellular location">
    <subcellularLocation>
        <location evidence="1">Cell projection</location>
        <location evidence="1">Cilium</location>
    </subcellularLocation>
    <subcellularLocation>
        <location evidence="2">Membrane</location>
        <topology evidence="2">Multi-pass membrane protein</topology>
    </subcellularLocation>
</comment>
<dbReference type="PANTHER" id="PTHR28388:SF1">
    <property type="entry name" value="TRANSMEMBRANE PROTEIN 237"/>
    <property type="match status" value="1"/>
</dbReference>
<proteinExistence type="inferred from homology"/>
<accession>A0A177AYI4</accession>
<dbReference type="GO" id="GO:0035869">
    <property type="term" value="C:ciliary transition zone"/>
    <property type="evidence" value="ECO:0007669"/>
    <property type="project" value="TreeGrafter"/>
</dbReference>
<evidence type="ECO:0000256" key="2">
    <source>
        <dbReference type="ARBA" id="ARBA00004141"/>
    </source>
</evidence>
<evidence type="ECO:0000256" key="5">
    <source>
        <dbReference type="ARBA" id="ARBA00022794"/>
    </source>
</evidence>
<comment type="similarity">
    <text evidence="3">Belongs to the TMEM237 family.</text>
</comment>
<evidence type="ECO:0000256" key="3">
    <source>
        <dbReference type="ARBA" id="ARBA00008783"/>
    </source>
</evidence>
<evidence type="ECO:0000313" key="13">
    <source>
        <dbReference type="Proteomes" id="UP000078046"/>
    </source>
</evidence>
<feature type="transmembrane region" description="Helical" evidence="11">
    <location>
        <begin position="158"/>
        <end position="181"/>
    </location>
</feature>
<dbReference type="GO" id="GO:0016020">
    <property type="term" value="C:membrane"/>
    <property type="evidence" value="ECO:0007669"/>
    <property type="project" value="UniProtKB-SubCell"/>
</dbReference>
<evidence type="ECO:0008006" key="14">
    <source>
        <dbReference type="Google" id="ProtNLM"/>
    </source>
</evidence>
<keyword evidence="9" id="KW-0966">Cell projection</keyword>
<evidence type="ECO:0000256" key="1">
    <source>
        <dbReference type="ARBA" id="ARBA00004138"/>
    </source>
</evidence>
<evidence type="ECO:0000256" key="11">
    <source>
        <dbReference type="SAM" id="Phobius"/>
    </source>
</evidence>
<dbReference type="GO" id="GO:0060271">
    <property type="term" value="P:cilium assembly"/>
    <property type="evidence" value="ECO:0007669"/>
    <property type="project" value="TreeGrafter"/>
</dbReference>
<keyword evidence="13" id="KW-1185">Reference proteome</keyword>
<feature type="transmembrane region" description="Helical" evidence="11">
    <location>
        <begin position="254"/>
        <end position="274"/>
    </location>
</feature>
<gene>
    <name evidence="12" type="ORF">A3Q56_06026</name>
</gene>
<keyword evidence="5" id="KW-0970">Cilium biogenesis/degradation</keyword>
<keyword evidence="6 11" id="KW-1133">Transmembrane helix</keyword>
<organism evidence="12 13">
    <name type="scientific">Intoshia linei</name>
    <dbReference type="NCBI Taxonomy" id="1819745"/>
    <lineage>
        <taxon>Eukaryota</taxon>
        <taxon>Metazoa</taxon>
        <taxon>Spiralia</taxon>
        <taxon>Lophotrochozoa</taxon>
        <taxon>Mesozoa</taxon>
        <taxon>Orthonectida</taxon>
        <taxon>Rhopaluridae</taxon>
        <taxon>Intoshia</taxon>
    </lineage>
</organism>
<dbReference type="PANTHER" id="PTHR28388">
    <property type="entry name" value="TRANSMEMBRANE PROTEIN 237"/>
    <property type="match status" value="1"/>
</dbReference>
<dbReference type="Proteomes" id="UP000078046">
    <property type="component" value="Unassembled WGS sequence"/>
</dbReference>
<keyword evidence="8 11" id="KW-0472">Membrane</keyword>
<reference evidence="12 13" key="1">
    <citation type="submission" date="2016-04" db="EMBL/GenBank/DDBJ databases">
        <title>The genome of Intoshia linei affirms orthonectids as highly simplified spiralians.</title>
        <authorList>
            <person name="Mikhailov K.V."/>
            <person name="Slusarev G.S."/>
            <person name="Nikitin M.A."/>
            <person name="Logacheva M.D."/>
            <person name="Penin A."/>
            <person name="Aleoshin V."/>
            <person name="Panchin Y.V."/>
        </authorList>
    </citation>
    <scope>NUCLEOTIDE SEQUENCE [LARGE SCALE GENOMIC DNA]</scope>
    <source>
        <strain evidence="12">Intl2013</strain>
        <tissue evidence="12">Whole animal</tissue>
    </source>
</reference>
<keyword evidence="4 11" id="KW-0812">Transmembrane</keyword>
<protein>
    <recommendedName>
        <fullName evidence="14">Transmembrane protein</fullName>
    </recommendedName>
</protein>
<evidence type="ECO:0000256" key="9">
    <source>
        <dbReference type="ARBA" id="ARBA00023273"/>
    </source>
</evidence>
<evidence type="ECO:0000256" key="6">
    <source>
        <dbReference type="ARBA" id="ARBA00022989"/>
    </source>
</evidence>
<comment type="caution">
    <text evidence="12">The sequence shown here is derived from an EMBL/GenBank/DDBJ whole genome shotgun (WGS) entry which is preliminary data.</text>
</comment>
<dbReference type="EMBL" id="LWCA01000991">
    <property type="protein sequence ID" value="OAF66244.1"/>
    <property type="molecule type" value="Genomic_DNA"/>
</dbReference>
<dbReference type="AlphaFoldDB" id="A0A177AYI4"/>